<reference evidence="1 2" key="1">
    <citation type="journal article" date="2016" name="Nat. Commun.">
        <title>Thousands of microbial genomes shed light on interconnected biogeochemical processes in an aquifer system.</title>
        <authorList>
            <person name="Anantharaman K."/>
            <person name="Brown C.T."/>
            <person name="Hug L.A."/>
            <person name="Sharon I."/>
            <person name="Castelle C.J."/>
            <person name="Probst A.J."/>
            <person name="Thomas B.C."/>
            <person name="Singh A."/>
            <person name="Wilkins M.J."/>
            <person name="Karaoz U."/>
            <person name="Brodie E.L."/>
            <person name="Williams K.H."/>
            <person name="Hubbard S.S."/>
            <person name="Banfield J.F."/>
        </authorList>
    </citation>
    <scope>NUCLEOTIDE SEQUENCE [LARGE SCALE GENOMIC DNA]</scope>
</reference>
<sequence length="652" mass="73221">MNMKFLTKEITTKKAMSLVAVIAFAVLVAISIYVNRESEKISGFGGIKTDFYKRDKVSMEKFKSEEDFKEYVEVMSGDYYSYGFGGDLKTLDSSAPAGAMESRADSEGPYRVSTTNVQVEGIDEPDIVKTDGNDIYFSPENFYYYRFDNMLQVDDIRGILPPTSDIRKLLSIKVFPPADLDIQAKIDKLGSLLLTDGTLVVFSNSNEITGYNVSDPASPKEIWNLKLSKNNYIVQARLSEGKIYAITQQYINHTNPCPVRLFEGNESSLIPCGDIYYPALPISADVTFSTMILDPKSGEVVKKVSFVGSSGASVIYMSDSAIYATYQYDESIVKFSSKFLKEKFQDVAPVWFLDKVSKLDSYDISESSKIAELQFLWNQYINSLDDDEALRVRNELTNRLKDYFKENSRDLERTAIAKINVDDLSMDGLGSVPGHLLNQFALDEYLENLRVATTVGEQFSFGIFGVWDALGGSENDIYILDKNLKEKGSIRGLGVTERIYSARFIQDKGYLVTFRQTDPFYVLDLSDPQNPIMAGELKIPGFSSYLHPISENLIVGIGQDGSNVKVSLFDVSSSKNPKEADKYLLSEYWTDVSNTHRAFLMDQKHEIFFMPSGAGGYIFSYKGGELNLVRVVSNIQAKRAIFINDYLYIVGE</sequence>
<dbReference type="PIRSF" id="PIRSF006425">
    <property type="entry name" value="UCP006425_WD40"/>
    <property type="match status" value="1"/>
</dbReference>
<protein>
    <recommendedName>
        <fullName evidence="3">Beta propeller domain-containing protein</fullName>
    </recommendedName>
</protein>
<accession>A0A1G2H4A6</accession>
<evidence type="ECO:0000313" key="2">
    <source>
        <dbReference type="Proteomes" id="UP000177932"/>
    </source>
</evidence>
<dbReference type="Proteomes" id="UP000177932">
    <property type="component" value="Unassembled WGS sequence"/>
</dbReference>
<dbReference type="EMBL" id="MHOD01000032">
    <property type="protein sequence ID" value="OGZ57316.1"/>
    <property type="molecule type" value="Genomic_DNA"/>
</dbReference>
<dbReference type="InterPro" id="IPR011047">
    <property type="entry name" value="Quinoprotein_ADH-like_sf"/>
</dbReference>
<proteinExistence type="predicted"/>
<comment type="caution">
    <text evidence="1">The sequence shown here is derived from an EMBL/GenBank/DDBJ whole genome shotgun (WGS) entry which is preliminary data.</text>
</comment>
<dbReference type="InterPro" id="IPR019198">
    <property type="entry name" value="Beta_propeller_containing"/>
</dbReference>
<evidence type="ECO:0008006" key="3">
    <source>
        <dbReference type="Google" id="ProtNLM"/>
    </source>
</evidence>
<dbReference type="STRING" id="1802158.A2827_03460"/>
<dbReference type="AlphaFoldDB" id="A0A1G2H4A6"/>
<dbReference type="InterPro" id="IPR014441">
    <property type="entry name" value="UCP006425_b-propeller"/>
</dbReference>
<gene>
    <name evidence="1" type="ORF">A2827_03460</name>
</gene>
<evidence type="ECO:0000313" key="1">
    <source>
        <dbReference type="EMBL" id="OGZ57316.1"/>
    </source>
</evidence>
<organism evidence="1 2">
    <name type="scientific">Candidatus Spechtbacteria bacterium RIFCSPHIGHO2_01_FULL_43_30</name>
    <dbReference type="NCBI Taxonomy" id="1802158"/>
    <lineage>
        <taxon>Bacteria</taxon>
        <taxon>Candidatus Spechtiibacteriota</taxon>
    </lineage>
</organism>
<dbReference type="SUPFAM" id="SSF50998">
    <property type="entry name" value="Quinoprotein alcohol dehydrogenase-like"/>
    <property type="match status" value="1"/>
</dbReference>
<dbReference type="Pfam" id="PF09826">
    <property type="entry name" value="Beta_propel"/>
    <property type="match status" value="1"/>
</dbReference>
<name>A0A1G2H4A6_9BACT</name>
<feature type="non-terminal residue" evidence="1">
    <location>
        <position position="652"/>
    </location>
</feature>